<dbReference type="OrthoDB" id="6246848at2759"/>
<accession>A0A8S9ZCD0</accession>
<sequence>MFSLGQLVLAKGCFDDVEKGIADCILRRTGRVTYDVKVQSSIWVSHASQLRPSFQPVTVPSSRVIPLEILLDTSEPPRRFGCRFKSRGTSSRRRHTQKMDGSFLKTSCAHAGDSLTTILRAINSRARC</sequence>
<reference evidence="1" key="1">
    <citation type="submission" date="2019-07" db="EMBL/GenBank/DDBJ databases">
        <title>Annotation for the trematode Paragonimus miyazaki's.</title>
        <authorList>
            <person name="Choi Y.-J."/>
        </authorList>
    </citation>
    <scope>NUCLEOTIDE SEQUENCE</scope>
    <source>
        <strain evidence="1">Japan</strain>
    </source>
</reference>
<dbReference type="Proteomes" id="UP000822476">
    <property type="component" value="Unassembled WGS sequence"/>
</dbReference>
<dbReference type="AlphaFoldDB" id="A0A8S9ZCD0"/>
<protein>
    <submittedName>
        <fullName evidence="1">Uncharacterized protein</fullName>
    </submittedName>
</protein>
<keyword evidence="2" id="KW-1185">Reference proteome</keyword>
<gene>
    <name evidence="1" type="ORF">EG68_01354</name>
</gene>
<evidence type="ECO:0000313" key="1">
    <source>
        <dbReference type="EMBL" id="KAF7261687.1"/>
    </source>
</evidence>
<organism evidence="1 2">
    <name type="scientific">Paragonimus skrjabini miyazakii</name>
    <dbReference type="NCBI Taxonomy" id="59628"/>
    <lineage>
        <taxon>Eukaryota</taxon>
        <taxon>Metazoa</taxon>
        <taxon>Spiralia</taxon>
        <taxon>Lophotrochozoa</taxon>
        <taxon>Platyhelminthes</taxon>
        <taxon>Trematoda</taxon>
        <taxon>Digenea</taxon>
        <taxon>Plagiorchiida</taxon>
        <taxon>Troglotremata</taxon>
        <taxon>Troglotrematidae</taxon>
        <taxon>Paragonimus</taxon>
    </lineage>
</organism>
<proteinExistence type="predicted"/>
<comment type="caution">
    <text evidence="1">The sequence shown here is derived from an EMBL/GenBank/DDBJ whole genome shotgun (WGS) entry which is preliminary data.</text>
</comment>
<name>A0A8S9ZCD0_9TREM</name>
<dbReference type="EMBL" id="JTDE01000290">
    <property type="protein sequence ID" value="KAF7261687.1"/>
    <property type="molecule type" value="Genomic_DNA"/>
</dbReference>
<evidence type="ECO:0000313" key="2">
    <source>
        <dbReference type="Proteomes" id="UP000822476"/>
    </source>
</evidence>